<evidence type="ECO:0000313" key="4">
    <source>
        <dbReference type="Proteomes" id="UP000276215"/>
    </source>
</evidence>
<feature type="transmembrane region" description="Helical" evidence="2">
    <location>
        <begin position="121"/>
        <end position="141"/>
    </location>
</feature>
<feature type="region of interest" description="Disordered" evidence="1">
    <location>
        <begin position="41"/>
        <end position="82"/>
    </location>
</feature>
<sequence length="151" mass="16145">MDAARRALAVVRATVPERRRGNFDQEGEEDDVTDVWAQERVKDWRRGGGGGVSDGSGGDVSDGSGGDVESGVLGGGVGMGYGGRVENVRRVGESGYAEDAYAGDDEGRLGFIRRLTTGRRVAIITVSILAIFILINLFTQFRSPFIHIVRG</sequence>
<dbReference type="EMBL" id="ML120368">
    <property type="protein sequence ID" value="RPB02286.1"/>
    <property type="molecule type" value="Genomic_DNA"/>
</dbReference>
<evidence type="ECO:0000256" key="2">
    <source>
        <dbReference type="SAM" id="Phobius"/>
    </source>
</evidence>
<organism evidence="3 4">
    <name type="scientific">Choiromyces venosus 120613-1</name>
    <dbReference type="NCBI Taxonomy" id="1336337"/>
    <lineage>
        <taxon>Eukaryota</taxon>
        <taxon>Fungi</taxon>
        <taxon>Dikarya</taxon>
        <taxon>Ascomycota</taxon>
        <taxon>Pezizomycotina</taxon>
        <taxon>Pezizomycetes</taxon>
        <taxon>Pezizales</taxon>
        <taxon>Tuberaceae</taxon>
        <taxon>Choiromyces</taxon>
    </lineage>
</organism>
<evidence type="ECO:0000256" key="1">
    <source>
        <dbReference type="SAM" id="MobiDB-lite"/>
    </source>
</evidence>
<evidence type="ECO:0000313" key="3">
    <source>
        <dbReference type="EMBL" id="RPB02286.1"/>
    </source>
</evidence>
<feature type="compositionally biased region" description="Gly residues" evidence="1">
    <location>
        <begin position="47"/>
        <end position="82"/>
    </location>
</feature>
<dbReference type="Proteomes" id="UP000276215">
    <property type="component" value="Unassembled WGS sequence"/>
</dbReference>
<keyword evidence="2" id="KW-0812">Transmembrane</keyword>
<dbReference type="AlphaFoldDB" id="A0A3N4JV98"/>
<accession>A0A3N4JV98</accession>
<protein>
    <submittedName>
        <fullName evidence="3">Uncharacterized protein</fullName>
    </submittedName>
</protein>
<reference evidence="3 4" key="1">
    <citation type="journal article" date="2018" name="Nat. Ecol. Evol.">
        <title>Pezizomycetes genomes reveal the molecular basis of ectomycorrhizal truffle lifestyle.</title>
        <authorList>
            <person name="Murat C."/>
            <person name="Payen T."/>
            <person name="Noel B."/>
            <person name="Kuo A."/>
            <person name="Morin E."/>
            <person name="Chen J."/>
            <person name="Kohler A."/>
            <person name="Krizsan K."/>
            <person name="Balestrini R."/>
            <person name="Da Silva C."/>
            <person name="Montanini B."/>
            <person name="Hainaut M."/>
            <person name="Levati E."/>
            <person name="Barry K.W."/>
            <person name="Belfiori B."/>
            <person name="Cichocki N."/>
            <person name="Clum A."/>
            <person name="Dockter R.B."/>
            <person name="Fauchery L."/>
            <person name="Guy J."/>
            <person name="Iotti M."/>
            <person name="Le Tacon F."/>
            <person name="Lindquist E.A."/>
            <person name="Lipzen A."/>
            <person name="Malagnac F."/>
            <person name="Mello A."/>
            <person name="Molinier V."/>
            <person name="Miyauchi S."/>
            <person name="Poulain J."/>
            <person name="Riccioni C."/>
            <person name="Rubini A."/>
            <person name="Sitrit Y."/>
            <person name="Splivallo R."/>
            <person name="Traeger S."/>
            <person name="Wang M."/>
            <person name="Zifcakova L."/>
            <person name="Wipf D."/>
            <person name="Zambonelli A."/>
            <person name="Paolocci F."/>
            <person name="Nowrousian M."/>
            <person name="Ottonello S."/>
            <person name="Baldrian P."/>
            <person name="Spatafora J.W."/>
            <person name="Henrissat B."/>
            <person name="Nagy L.G."/>
            <person name="Aury J.M."/>
            <person name="Wincker P."/>
            <person name="Grigoriev I.V."/>
            <person name="Bonfante P."/>
            <person name="Martin F.M."/>
        </authorList>
    </citation>
    <scope>NUCLEOTIDE SEQUENCE [LARGE SCALE GENOMIC DNA]</scope>
    <source>
        <strain evidence="3 4">120613-1</strain>
    </source>
</reference>
<proteinExistence type="predicted"/>
<keyword evidence="2" id="KW-1133">Transmembrane helix</keyword>
<keyword evidence="2" id="KW-0472">Membrane</keyword>
<keyword evidence="4" id="KW-1185">Reference proteome</keyword>
<gene>
    <name evidence="3" type="ORF">L873DRAFT_1762428</name>
</gene>
<name>A0A3N4JV98_9PEZI</name>